<dbReference type="VEuPathDB" id="FungiDB:CPSG_07270"/>
<sequence>MLFSKGIVGQGAPILASTYLFKIEFKSTKGLLSEDILLVACFRTAVIASWIDTQLASIHMSPFNHLWCGLTLKAGIVICISFKPEKFSNFTNFEPAGFGLGSLVCQLSL</sequence>
<evidence type="ECO:0000313" key="1">
    <source>
        <dbReference type="EMBL" id="EFW16220.1"/>
    </source>
</evidence>
<dbReference type="EMBL" id="GL636498">
    <property type="protein sequence ID" value="EFW16220.1"/>
    <property type="molecule type" value="Genomic_DNA"/>
</dbReference>
<keyword evidence="2" id="KW-1185">Reference proteome</keyword>
<dbReference type="HOGENOM" id="CLU_2183700_0_0_1"/>
<reference evidence="2" key="2">
    <citation type="submission" date="2010-03" db="EMBL/GenBank/DDBJ databases">
        <title>The genome sequence of Coccidioides posadasii strain Silveira.</title>
        <authorList>
            <consortium name="The Broad Institute Genome Sequencing Center for Infectious Disease"/>
            <person name="Neafsey D."/>
            <person name="Orbach M."/>
            <person name="Henn M.R."/>
            <person name="Cole G.T."/>
            <person name="Galgiani J."/>
            <person name="Gardner M.J."/>
            <person name="Kirkland T.N."/>
            <person name="Taylor J.W."/>
            <person name="Young S.K."/>
            <person name="Zeng Q."/>
            <person name="Koehrsen M."/>
            <person name="Alvarado L."/>
            <person name="Berlin A."/>
            <person name="Borenstein D."/>
            <person name="Chapman S.B."/>
            <person name="Chen Z."/>
            <person name="Engels R."/>
            <person name="Freedman E."/>
            <person name="Gellesch M."/>
            <person name="Goldberg J."/>
            <person name="Griggs A."/>
            <person name="Gujja S."/>
            <person name="Heilman E."/>
            <person name="Heiman D."/>
            <person name="Howarth C."/>
            <person name="Jen D."/>
            <person name="Larson L."/>
            <person name="Mehta T."/>
            <person name="Neiman D."/>
            <person name="Park D."/>
            <person name="Pearson M."/>
            <person name="Richards J."/>
            <person name="Roberts A."/>
            <person name="Saif S."/>
            <person name="Shea T."/>
            <person name="Shenoy N."/>
            <person name="Sisk P."/>
            <person name="Stolte C."/>
            <person name="Sykes S."/>
            <person name="Walk T."/>
            <person name="White J."/>
            <person name="Yandava C."/>
            <person name="Haas B."/>
            <person name="Nusbaum C."/>
            <person name="Birren B."/>
        </authorList>
    </citation>
    <scope>NUCLEOTIDE SEQUENCE [LARGE SCALE GENOMIC DNA]</scope>
    <source>
        <strain evidence="2">RMSCC 757 / Silveira</strain>
    </source>
</reference>
<dbReference type="AlphaFoldDB" id="E9DBR8"/>
<dbReference type="Proteomes" id="UP000002497">
    <property type="component" value="Unassembled WGS sequence"/>
</dbReference>
<reference evidence="2" key="1">
    <citation type="journal article" date="2010" name="Genome Res.">
        <title>Population genomic sequencing of Coccidioides fungi reveals recent hybridization and transposon control.</title>
        <authorList>
            <person name="Neafsey D.E."/>
            <person name="Barker B.M."/>
            <person name="Sharpton T.J."/>
            <person name="Stajich J.E."/>
            <person name="Park D.J."/>
            <person name="Whiston E."/>
            <person name="Hung C.-Y."/>
            <person name="McMahan C."/>
            <person name="White J."/>
            <person name="Sykes S."/>
            <person name="Heiman D."/>
            <person name="Young S."/>
            <person name="Zeng Q."/>
            <person name="Abouelleil A."/>
            <person name="Aftuck L."/>
            <person name="Bessette D."/>
            <person name="Brown A."/>
            <person name="FitzGerald M."/>
            <person name="Lui A."/>
            <person name="Macdonald J.P."/>
            <person name="Priest M."/>
            <person name="Orbach M.J."/>
            <person name="Galgiani J.N."/>
            <person name="Kirkland T.N."/>
            <person name="Cole G.T."/>
            <person name="Birren B.W."/>
            <person name="Henn M.R."/>
            <person name="Taylor J.W."/>
            <person name="Rounsley S.D."/>
        </authorList>
    </citation>
    <scope>NUCLEOTIDE SEQUENCE [LARGE SCALE GENOMIC DNA]</scope>
    <source>
        <strain evidence="2">RMSCC 757 / Silveira</strain>
    </source>
</reference>
<gene>
    <name evidence="1" type="ORF">CPSG_07270</name>
</gene>
<organism evidence="2">
    <name type="scientific">Coccidioides posadasii (strain RMSCC 757 / Silveira)</name>
    <name type="common">Valley fever fungus</name>
    <dbReference type="NCBI Taxonomy" id="443226"/>
    <lineage>
        <taxon>Eukaryota</taxon>
        <taxon>Fungi</taxon>
        <taxon>Dikarya</taxon>
        <taxon>Ascomycota</taxon>
        <taxon>Pezizomycotina</taxon>
        <taxon>Eurotiomycetes</taxon>
        <taxon>Eurotiomycetidae</taxon>
        <taxon>Onygenales</taxon>
        <taxon>Onygenaceae</taxon>
        <taxon>Coccidioides</taxon>
    </lineage>
</organism>
<accession>E9DBR8</accession>
<name>E9DBR8_COCPS</name>
<evidence type="ECO:0000313" key="2">
    <source>
        <dbReference type="Proteomes" id="UP000002497"/>
    </source>
</evidence>
<proteinExistence type="predicted"/>
<protein>
    <submittedName>
        <fullName evidence="1">Predicted protein</fullName>
    </submittedName>
</protein>